<dbReference type="AlphaFoldDB" id="A0A8B7MW53"/>
<proteinExistence type="inferred from homology"/>
<sequence length="475" mass="53526">MAVEGGQMARNQPVSPMGQYFSSSVLSVNILAIFESEIPMDDSKAMWALENLFLPINPRFSSIMVKNEHGILTWRKVKVKLEEHVNIPLFPPGLEFYDDSMQEYLSKVGTELLPHDRPLWDIHIIKYPTRNAPGTMAFKLHHSLGDGFSLMGALFSCLRRADDPSLPLTFPSSSESSRHFAKWIRIDKSIYRLFNTCFNTFRDFGWSFLMSNCMEDDRTPMRSGDAGIEFRPITLSTITFSLNDIKQIKAKLKATVNDVITGIIFYGIQLYMQAASQGKTKTSRVTALVTLNTRAIKSYQSIQEMTKPNSKSQWGNHFAFLHVSIPRYKDVENADPLEFVLKAKRIIRSKRNSLAIYLTGGLLELLRKLKGPEAAARYIYATAQKTTLVISNMIGPMEQVQIAGHPVQSLYFMMVHVPQSLTVTITSYAGKVKVAVGMEKGFINSEVFVSCMEKSFQRMFKAAAGKQTSTSEFNA</sequence>
<comment type="pathway">
    <text evidence="4">Lipid metabolism.</text>
</comment>
<dbReference type="RefSeq" id="XP_017700657.1">
    <property type="nucleotide sequence ID" value="XM_017845168.3"/>
</dbReference>
<evidence type="ECO:0000256" key="2">
    <source>
        <dbReference type="ARBA" id="ARBA00004586"/>
    </source>
</evidence>
<dbReference type="PANTHER" id="PTHR31650:SF34">
    <property type="entry name" value="O-ACYLTRANSFERASE WSD1-LIKE ISOFORM X1"/>
    <property type="match status" value="1"/>
</dbReference>
<evidence type="ECO:0000256" key="5">
    <source>
        <dbReference type="ARBA" id="ARBA00022679"/>
    </source>
</evidence>
<evidence type="ECO:0000256" key="9">
    <source>
        <dbReference type="ARBA" id="ARBA00047604"/>
    </source>
</evidence>
<keyword evidence="7" id="KW-0012">Acyltransferase</keyword>
<dbReference type="InterPro" id="IPR045034">
    <property type="entry name" value="O-acyltransferase_WSD1-like"/>
</dbReference>
<comment type="subcellular location">
    <subcellularLocation>
        <location evidence="1">Cell membrane</location>
        <topology evidence="1">Single-pass membrane protein</topology>
    </subcellularLocation>
    <subcellularLocation>
        <location evidence="2">Endoplasmic reticulum membrane</location>
    </subcellularLocation>
</comment>
<evidence type="ECO:0000259" key="12">
    <source>
        <dbReference type="Pfam" id="PF06974"/>
    </source>
</evidence>
<evidence type="ECO:0000313" key="14">
    <source>
        <dbReference type="RefSeq" id="XP_017700657.1"/>
    </source>
</evidence>
<dbReference type="GO" id="GO:0005886">
    <property type="term" value="C:plasma membrane"/>
    <property type="evidence" value="ECO:0007669"/>
    <property type="project" value="UniProtKB-SubCell"/>
</dbReference>
<evidence type="ECO:0000256" key="6">
    <source>
        <dbReference type="ARBA" id="ARBA00022824"/>
    </source>
</evidence>
<organism evidence="13 14">
    <name type="scientific">Phoenix dactylifera</name>
    <name type="common">Date palm</name>
    <dbReference type="NCBI Taxonomy" id="42345"/>
    <lineage>
        <taxon>Eukaryota</taxon>
        <taxon>Viridiplantae</taxon>
        <taxon>Streptophyta</taxon>
        <taxon>Embryophyta</taxon>
        <taxon>Tracheophyta</taxon>
        <taxon>Spermatophyta</taxon>
        <taxon>Magnoliopsida</taxon>
        <taxon>Liliopsida</taxon>
        <taxon>Arecaceae</taxon>
        <taxon>Coryphoideae</taxon>
        <taxon>Phoeniceae</taxon>
        <taxon>Phoenix</taxon>
    </lineage>
</organism>
<keyword evidence="6" id="KW-0256">Endoplasmic reticulum</keyword>
<evidence type="ECO:0000256" key="1">
    <source>
        <dbReference type="ARBA" id="ARBA00004162"/>
    </source>
</evidence>
<dbReference type="KEGG" id="pda:103718561"/>
<name>A0A8B7MW53_PHODC</name>
<dbReference type="GO" id="GO:0019432">
    <property type="term" value="P:triglyceride biosynthetic process"/>
    <property type="evidence" value="ECO:0007669"/>
    <property type="project" value="UniProtKB-UniPathway"/>
</dbReference>
<reference evidence="13" key="1">
    <citation type="journal article" date="2019" name="Nat. Commun.">
        <title>Genome-wide association mapping of date palm fruit traits.</title>
        <authorList>
            <person name="Hazzouri K.M."/>
            <person name="Gros-Balthazard M."/>
            <person name="Flowers J.M."/>
            <person name="Copetti D."/>
            <person name="Lemansour A."/>
            <person name="Lebrun M."/>
            <person name="Masmoudi K."/>
            <person name="Ferrand S."/>
            <person name="Dhar M.I."/>
            <person name="Fresquez Z.A."/>
            <person name="Rosas U."/>
            <person name="Zhang J."/>
            <person name="Talag J."/>
            <person name="Lee S."/>
            <person name="Kudrna D."/>
            <person name="Powell R.F."/>
            <person name="Leitch I.J."/>
            <person name="Krueger R.R."/>
            <person name="Wing R.A."/>
            <person name="Amiri K.M.A."/>
            <person name="Purugganan M.D."/>
        </authorList>
    </citation>
    <scope>NUCLEOTIDE SEQUENCE [LARGE SCALE GENOMIC DNA]</scope>
    <source>
        <strain evidence="13">cv. Khalas</strain>
    </source>
</reference>
<evidence type="ECO:0000256" key="3">
    <source>
        <dbReference type="ARBA" id="ARBA00004771"/>
    </source>
</evidence>
<comment type="pathway">
    <text evidence="3">Glycerolipid metabolism; triacylglycerol biosynthesis.</text>
</comment>
<dbReference type="GeneID" id="103718561"/>
<dbReference type="PANTHER" id="PTHR31650">
    <property type="entry name" value="O-ACYLTRANSFERASE (WSD1-LIKE) FAMILY PROTEIN"/>
    <property type="match status" value="1"/>
</dbReference>
<evidence type="ECO:0000313" key="13">
    <source>
        <dbReference type="Proteomes" id="UP000228380"/>
    </source>
</evidence>
<feature type="domain" description="O-acyltransferase WSD1-like N-terminal" evidence="11">
    <location>
        <begin position="66"/>
        <end position="260"/>
    </location>
</feature>
<dbReference type="Proteomes" id="UP000228380">
    <property type="component" value="Chromosome 17"/>
</dbReference>
<reference evidence="14" key="2">
    <citation type="submission" date="2025-08" db="UniProtKB">
        <authorList>
            <consortium name="RefSeq"/>
        </authorList>
    </citation>
    <scope>IDENTIFICATION</scope>
    <source>
        <tissue evidence="14">Young leaves</tissue>
    </source>
</reference>
<gene>
    <name evidence="14" type="primary">LOC103718561</name>
</gene>
<keyword evidence="5" id="KW-0808">Transferase</keyword>
<evidence type="ECO:0000256" key="4">
    <source>
        <dbReference type="ARBA" id="ARBA00005189"/>
    </source>
</evidence>
<dbReference type="OrthoDB" id="619536at2759"/>
<evidence type="ECO:0000256" key="8">
    <source>
        <dbReference type="ARBA" id="ARBA00024360"/>
    </source>
</evidence>
<dbReference type="UniPathway" id="UPA00282"/>
<dbReference type="Pfam" id="PF03007">
    <property type="entry name" value="WS_DGAT_cat"/>
    <property type="match status" value="1"/>
</dbReference>
<dbReference type="GO" id="GO:0047196">
    <property type="term" value="F:long-chain-alcohol O-fatty-acyltransferase activity"/>
    <property type="evidence" value="ECO:0007669"/>
    <property type="project" value="UniProtKB-EC"/>
</dbReference>
<protein>
    <submittedName>
        <fullName evidence="14">O-acyltransferase WSD1-like</fullName>
    </submittedName>
</protein>
<comment type="catalytic activity">
    <reaction evidence="9">
        <text>a long chain fatty alcohol + a fatty acyl-CoA = a long-chain alcohol wax ester + CoA</text>
        <dbReference type="Rhea" id="RHEA:38443"/>
        <dbReference type="ChEBI" id="CHEBI:17135"/>
        <dbReference type="ChEBI" id="CHEBI:57287"/>
        <dbReference type="ChEBI" id="CHEBI:77636"/>
        <dbReference type="ChEBI" id="CHEBI:235323"/>
        <dbReference type="EC" id="2.3.1.75"/>
    </reaction>
</comment>
<dbReference type="InterPro" id="IPR009721">
    <property type="entry name" value="O-acyltransferase_WSD1_C"/>
</dbReference>
<dbReference type="Pfam" id="PF06974">
    <property type="entry name" value="WS_DGAT_C"/>
    <property type="match status" value="1"/>
</dbReference>
<evidence type="ECO:0000256" key="10">
    <source>
        <dbReference type="ARBA" id="ARBA00048109"/>
    </source>
</evidence>
<keyword evidence="13" id="KW-1185">Reference proteome</keyword>
<comment type="similarity">
    <text evidence="8">In the N-terminal section; belongs to the long-chain O-acyltransferase family.</text>
</comment>
<dbReference type="GO" id="GO:0005789">
    <property type="term" value="C:endoplasmic reticulum membrane"/>
    <property type="evidence" value="ECO:0007669"/>
    <property type="project" value="UniProtKB-SubCell"/>
</dbReference>
<dbReference type="InterPro" id="IPR004255">
    <property type="entry name" value="O-acyltransferase_WSD1_N"/>
</dbReference>
<evidence type="ECO:0000259" key="11">
    <source>
        <dbReference type="Pfam" id="PF03007"/>
    </source>
</evidence>
<feature type="domain" description="O-acyltransferase WSD1 C-terminal" evidence="12">
    <location>
        <begin position="314"/>
        <end position="459"/>
    </location>
</feature>
<evidence type="ECO:0000256" key="7">
    <source>
        <dbReference type="ARBA" id="ARBA00023315"/>
    </source>
</evidence>
<dbReference type="GO" id="GO:0004144">
    <property type="term" value="F:diacylglycerol O-acyltransferase activity"/>
    <property type="evidence" value="ECO:0007669"/>
    <property type="project" value="UniProtKB-EC"/>
</dbReference>
<comment type="catalytic activity">
    <reaction evidence="10">
        <text>an acyl-CoA + a 1,2-diacyl-sn-glycerol = a triacyl-sn-glycerol + CoA</text>
        <dbReference type="Rhea" id="RHEA:10868"/>
        <dbReference type="ChEBI" id="CHEBI:17815"/>
        <dbReference type="ChEBI" id="CHEBI:57287"/>
        <dbReference type="ChEBI" id="CHEBI:58342"/>
        <dbReference type="ChEBI" id="CHEBI:64615"/>
        <dbReference type="EC" id="2.3.1.20"/>
    </reaction>
</comment>
<accession>A0A8B7MW53</accession>